<dbReference type="PANTHER" id="PTHR11200:SF127">
    <property type="entry name" value="PHOSPHATIDYLINOSITOL 4,5-BISPHOSPHATE 5-PHOSPHATASE A"/>
    <property type="match status" value="1"/>
</dbReference>
<evidence type="ECO:0000256" key="1">
    <source>
        <dbReference type="SAM" id="MobiDB-lite"/>
    </source>
</evidence>
<dbReference type="EMBL" id="JAFDVH010000006">
    <property type="protein sequence ID" value="KAG7476304.1"/>
    <property type="molecule type" value="Genomic_DNA"/>
</dbReference>
<feature type="region of interest" description="Disordered" evidence="1">
    <location>
        <begin position="20"/>
        <end position="154"/>
    </location>
</feature>
<dbReference type="GO" id="GO:0001726">
    <property type="term" value="C:ruffle"/>
    <property type="evidence" value="ECO:0007669"/>
    <property type="project" value="TreeGrafter"/>
</dbReference>
<dbReference type="InterPro" id="IPR046985">
    <property type="entry name" value="IP5"/>
</dbReference>
<accession>A0A9D3T7R7</accession>
<organism evidence="2 3">
    <name type="scientific">Megalops atlanticus</name>
    <name type="common">Tarpon</name>
    <name type="synonym">Clupea gigantea</name>
    <dbReference type="NCBI Taxonomy" id="7932"/>
    <lineage>
        <taxon>Eukaryota</taxon>
        <taxon>Metazoa</taxon>
        <taxon>Chordata</taxon>
        <taxon>Craniata</taxon>
        <taxon>Vertebrata</taxon>
        <taxon>Euteleostomi</taxon>
        <taxon>Actinopterygii</taxon>
        <taxon>Neopterygii</taxon>
        <taxon>Teleostei</taxon>
        <taxon>Elopiformes</taxon>
        <taxon>Megalopidae</taxon>
        <taxon>Megalops</taxon>
    </lineage>
</organism>
<keyword evidence="3" id="KW-1185">Reference proteome</keyword>
<gene>
    <name evidence="2" type="ORF">MATL_G00081470</name>
</gene>
<feature type="compositionally biased region" description="Polar residues" evidence="1">
    <location>
        <begin position="143"/>
        <end position="153"/>
    </location>
</feature>
<comment type="caution">
    <text evidence="2">The sequence shown here is derived from an EMBL/GenBank/DDBJ whole genome shotgun (WGS) entry which is preliminary data.</text>
</comment>
<dbReference type="PANTHER" id="PTHR11200">
    <property type="entry name" value="INOSITOL 5-PHOSPHATASE"/>
    <property type="match status" value="1"/>
</dbReference>
<name>A0A9D3T7R7_MEGAT</name>
<feature type="compositionally biased region" description="Pro residues" evidence="1">
    <location>
        <begin position="119"/>
        <end position="132"/>
    </location>
</feature>
<proteinExistence type="predicted"/>
<sequence>MLVKSTAPELVPALAATPVLPLLPAPTGPTAPANAPVPSPLSGARRPRKLPGVGPTQAAAAELSGPESPWSQPPAAVLTGPNRHRPPGPQAAVSPPGPRGPTLTASSTPGRATGASLSPPAPLQLHPVPPPARGVSSRGAADTSPQDKSTGQSEDFRVHIVTWNVGSAVPPDDITALFGPNIGDGNIDMYVIGLQEVNSMINKRLKDVLFTDQWSELCMDTLSRFQYVLCQGLGEAAQHCQSPAV</sequence>
<reference evidence="2" key="1">
    <citation type="submission" date="2021-01" db="EMBL/GenBank/DDBJ databases">
        <authorList>
            <person name="Zahm M."/>
            <person name="Roques C."/>
            <person name="Cabau C."/>
            <person name="Klopp C."/>
            <person name="Donnadieu C."/>
            <person name="Jouanno E."/>
            <person name="Lampietro C."/>
            <person name="Louis A."/>
            <person name="Herpin A."/>
            <person name="Echchiki A."/>
            <person name="Berthelot C."/>
            <person name="Parey E."/>
            <person name="Roest-Crollius H."/>
            <person name="Braasch I."/>
            <person name="Postlethwait J."/>
            <person name="Bobe J."/>
            <person name="Montfort J."/>
            <person name="Bouchez O."/>
            <person name="Begum T."/>
            <person name="Mejri S."/>
            <person name="Adams A."/>
            <person name="Chen W.-J."/>
            <person name="Guiguen Y."/>
        </authorList>
    </citation>
    <scope>NUCLEOTIDE SEQUENCE</scope>
    <source>
        <strain evidence="2">YG-15Mar2019-1</strain>
        <tissue evidence="2">Brain</tissue>
    </source>
</reference>
<dbReference type="Gene3D" id="3.60.10.10">
    <property type="entry name" value="Endonuclease/exonuclease/phosphatase"/>
    <property type="match status" value="1"/>
</dbReference>
<dbReference type="GO" id="GO:0005886">
    <property type="term" value="C:plasma membrane"/>
    <property type="evidence" value="ECO:0007669"/>
    <property type="project" value="TreeGrafter"/>
</dbReference>
<dbReference type="GO" id="GO:0046856">
    <property type="term" value="P:phosphatidylinositol dephosphorylation"/>
    <property type="evidence" value="ECO:0007669"/>
    <property type="project" value="InterPro"/>
</dbReference>
<dbReference type="Proteomes" id="UP001046870">
    <property type="component" value="Chromosome 6"/>
</dbReference>
<dbReference type="AlphaFoldDB" id="A0A9D3T7R7"/>
<dbReference type="GO" id="GO:0034485">
    <property type="term" value="F:phosphatidylinositol-3,4,5-trisphosphate 5-phosphatase activity"/>
    <property type="evidence" value="ECO:0007669"/>
    <property type="project" value="TreeGrafter"/>
</dbReference>
<dbReference type="SUPFAM" id="SSF56219">
    <property type="entry name" value="DNase I-like"/>
    <property type="match status" value="1"/>
</dbReference>
<evidence type="ECO:0000313" key="3">
    <source>
        <dbReference type="Proteomes" id="UP001046870"/>
    </source>
</evidence>
<dbReference type="GO" id="GO:0005737">
    <property type="term" value="C:cytoplasm"/>
    <property type="evidence" value="ECO:0007669"/>
    <property type="project" value="TreeGrafter"/>
</dbReference>
<dbReference type="OrthoDB" id="8918813at2759"/>
<protein>
    <submittedName>
        <fullName evidence="2">Uncharacterized protein</fullName>
    </submittedName>
</protein>
<dbReference type="InterPro" id="IPR036691">
    <property type="entry name" value="Endo/exonu/phosph_ase_sf"/>
</dbReference>
<feature type="compositionally biased region" description="Pro residues" evidence="1">
    <location>
        <begin position="21"/>
        <end position="39"/>
    </location>
</feature>
<evidence type="ECO:0000313" key="2">
    <source>
        <dbReference type="EMBL" id="KAG7476304.1"/>
    </source>
</evidence>
<dbReference type="GO" id="GO:0004439">
    <property type="term" value="F:phosphatidylinositol-4,5-bisphosphate 5-phosphatase activity"/>
    <property type="evidence" value="ECO:0007669"/>
    <property type="project" value="TreeGrafter"/>
</dbReference>